<evidence type="ECO:0000256" key="12">
    <source>
        <dbReference type="ARBA" id="ARBA00023242"/>
    </source>
</evidence>
<sequence>MFKELVIEWLQKRKQAAKGSNLEFTFGKALRSLKECNSPLNSANDLLRVKHFGPKLCEMIAKEVRVDSSAQTSSESQSAVEPISQNDRPFAKNKRNAKSLKSANKEQELSESPVKKKRAYCPKPRSGGYAILIALYKADKEGQPCLPKNELIQNAQPYCSESLSVAKFGSHYSAWNSVKTLVKNKLVEMEKHRYATYSLTDAGRSMAKKILDYETENGNYSGFDWFKDISSSSDCDESDGTAPSQEPKSQASESNRICMPPYSFDIILIVDSREQYSGAPQEMKKTGLLSELHKKGIKCEMKVLPVGDFTWIARKKINESSHKTVSKDLILDLVIERKRIDDLASSMIDNRWGEQKYRLKNSGVRMPTYLIEEFSPASRKLCLIPFQKMNQAVINAQVIDGLKIKFTKNLSDTISYLVTMTRYLESFYGSKTLFSCSKDELVNNKVPRNYFMTFAEFERNSTKISNFTTEEMFIKHLLQFKGVSVTKAKCITKYYKTVACLLDAYEICETEKEKKELLSSVESGIRTIGPLVSARIYKFYNSNLKNERMS</sequence>
<dbReference type="GO" id="GO:0003677">
    <property type="term" value="F:DNA binding"/>
    <property type="evidence" value="ECO:0007669"/>
    <property type="project" value="UniProtKB-UniRule"/>
</dbReference>
<evidence type="ECO:0000313" key="17">
    <source>
        <dbReference type="Proteomes" id="UP000285301"/>
    </source>
</evidence>
<name>A0A443R6M5_9ACAR</name>
<evidence type="ECO:0000256" key="1">
    <source>
        <dbReference type="ARBA" id="ARBA00001946"/>
    </source>
</evidence>
<keyword evidence="4 13" id="KW-0540">Nuclease</keyword>
<evidence type="ECO:0000256" key="11">
    <source>
        <dbReference type="ARBA" id="ARBA00023204"/>
    </source>
</evidence>
<reference evidence="16 17" key="1">
    <citation type="journal article" date="2018" name="Gigascience">
        <title>Genomes of trombidid mites reveal novel predicted allergens and laterally-transferred genes associated with secondary metabolism.</title>
        <authorList>
            <person name="Dong X."/>
            <person name="Chaisiri K."/>
            <person name="Xia D."/>
            <person name="Armstrong S.D."/>
            <person name="Fang Y."/>
            <person name="Donnelly M.J."/>
            <person name="Kadowaki T."/>
            <person name="McGarry J.W."/>
            <person name="Darby A.C."/>
            <person name="Makepeace B.L."/>
        </authorList>
    </citation>
    <scope>NUCLEOTIDE SEQUENCE [LARGE SCALE GENOMIC DNA]</scope>
    <source>
        <strain evidence="16">UoL-WK</strain>
    </source>
</reference>
<evidence type="ECO:0000256" key="9">
    <source>
        <dbReference type="ARBA" id="ARBA00022842"/>
    </source>
</evidence>
<dbReference type="FunFam" id="3.40.50.10130:FF:000003">
    <property type="entry name" value="Crossover junction endonuclease MUS81"/>
    <property type="match status" value="1"/>
</dbReference>
<dbReference type="InterPro" id="IPR006166">
    <property type="entry name" value="ERCC4_domain"/>
</dbReference>
<feature type="compositionally biased region" description="Low complexity" evidence="14">
    <location>
        <begin position="68"/>
        <end position="79"/>
    </location>
</feature>
<dbReference type="InterPro" id="IPR033309">
    <property type="entry name" value="Mus81"/>
</dbReference>
<keyword evidence="6 13" id="KW-0255">Endonuclease</keyword>
<dbReference type="CDD" id="cd20074">
    <property type="entry name" value="XPF_nuclease_Mus81"/>
    <property type="match status" value="1"/>
</dbReference>
<feature type="region of interest" description="Disordered" evidence="14">
    <location>
        <begin position="68"/>
        <end position="120"/>
    </location>
</feature>
<dbReference type="EC" id="3.1.22.-" evidence="13"/>
<dbReference type="GO" id="GO:0046872">
    <property type="term" value="F:metal ion binding"/>
    <property type="evidence" value="ECO:0007669"/>
    <property type="project" value="UniProtKB-UniRule"/>
</dbReference>
<dbReference type="Proteomes" id="UP000285301">
    <property type="component" value="Unassembled WGS sequence"/>
</dbReference>
<keyword evidence="9 13" id="KW-0460">Magnesium</keyword>
<keyword evidence="7 13" id="KW-0227">DNA damage</keyword>
<keyword evidence="11 13" id="KW-0234">DNA repair</keyword>
<dbReference type="Gene3D" id="1.10.150.110">
    <property type="entry name" value="DNA polymerase beta, N-terminal domain-like"/>
    <property type="match status" value="1"/>
</dbReference>
<comment type="similarity">
    <text evidence="3 13">Belongs to the XPF family.</text>
</comment>
<dbReference type="GO" id="GO:0006308">
    <property type="term" value="P:DNA catabolic process"/>
    <property type="evidence" value="ECO:0007669"/>
    <property type="project" value="UniProtKB-UniRule"/>
</dbReference>
<evidence type="ECO:0000256" key="6">
    <source>
        <dbReference type="ARBA" id="ARBA00022759"/>
    </source>
</evidence>
<dbReference type="PANTHER" id="PTHR13451:SF0">
    <property type="entry name" value="CROSSOVER JUNCTION ENDONUCLEASE MUS81"/>
    <property type="match status" value="1"/>
</dbReference>
<dbReference type="OrthoDB" id="5963188at2759"/>
<dbReference type="GO" id="GO:0000727">
    <property type="term" value="P:double-strand break repair via break-induced replication"/>
    <property type="evidence" value="ECO:0007669"/>
    <property type="project" value="UniProtKB-UniRule"/>
</dbReference>
<evidence type="ECO:0000256" key="10">
    <source>
        <dbReference type="ARBA" id="ARBA00023172"/>
    </source>
</evidence>
<dbReference type="InterPro" id="IPR047416">
    <property type="entry name" value="XPF_nuclease_Mus81"/>
</dbReference>
<evidence type="ECO:0000256" key="4">
    <source>
        <dbReference type="ARBA" id="ARBA00022722"/>
    </source>
</evidence>
<feature type="domain" description="ERCC4" evidence="15">
    <location>
        <begin position="267"/>
        <end position="375"/>
    </location>
</feature>
<dbReference type="STRING" id="1965070.A0A443R6M5"/>
<comment type="function">
    <text evidence="13">Interacts with EME1 to form a DNA structure-specific endonuclease with substrate preference for branched DNA structures with a 5'-end at the branch nick. Typical substrates include 3'-flap structures, D-loops, replication forks and nicked Holliday junctions. May be required in mitosis for the processing of stalled or collapsed replication fork intermediates. May be required in meiosis for the repair of meiosis-specific double strand breaks subsequent to single-end invasion (SEI).</text>
</comment>
<dbReference type="InterPro" id="IPR047417">
    <property type="entry name" value="WHD_MUS81"/>
</dbReference>
<dbReference type="EMBL" id="NCKU01001920">
    <property type="protein sequence ID" value="RWS10916.1"/>
    <property type="molecule type" value="Genomic_DNA"/>
</dbReference>
<keyword evidence="5 13" id="KW-0479">Metal-binding</keyword>
<comment type="cofactor">
    <cofactor evidence="1 13">
        <name>Mg(2+)</name>
        <dbReference type="ChEBI" id="CHEBI:18420"/>
    </cofactor>
</comment>
<dbReference type="SMART" id="SM00891">
    <property type="entry name" value="ERCC4"/>
    <property type="match status" value="1"/>
</dbReference>
<dbReference type="GO" id="GO:0048476">
    <property type="term" value="C:Holliday junction resolvase complex"/>
    <property type="evidence" value="ECO:0007669"/>
    <property type="project" value="UniProtKB-UniRule"/>
</dbReference>
<dbReference type="Pfam" id="PF02732">
    <property type="entry name" value="ERCC4"/>
    <property type="match status" value="1"/>
</dbReference>
<dbReference type="InterPro" id="IPR027421">
    <property type="entry name" value="DNA_pol_lamdba_lyase_dom_sf"/>
</dbReference>
<gene>
    <name evidence="16" type="ORF">B4U79_15544</name>
</gene>
<evidence type="ECO:0000256" key="2">
    <source>
        <dbReference type="ARBA" id="ARBA00004123"/>
    </source>
</evidence>
<accession>A0A443R6M5</accession>
<dbReference type="GO" id="GO:0008821">
    <property type="term" value="F:crossover junction DNA endonuclease activity"/>
    <property type="evidence" value="ECO:0007669"/>
    <property type="project" value="UniProtKB-UniRule"/>
</dbReference>
<evidence type="ECO:0000256" key="8">
    <source>
        <dbReference type="ARBA" id="ARBA00022801"/>
    </source>
</evidence>
<dbReference type="CDD" id="cd21036">
    <property type="entry name" value="WH_MUS81"/>
    <property type="match status" value="1"/>
</dbReference>
<evidence type="ECO:0000256" key="13">
    <source>
        <dbReference type="RuleBase" id="RU369042"/>
    </source>
</evidence>
<dbReference type="GO" id="GO:0048257">
    <property type="term" value="F:3'-flap endonuclease activity"/>
    <property type="evidence" value="ECO:0007669"/>
    <property type="project" value="TreeGrafter"/>
</dbReference>
<dbReference type="SUPFAM" id="SSF47802">
    <property type="entry name" value="DNA polymerase beta, N-terminal domain-like"/>
    <property type="match status" value="1"/>
</dbReference>
<dbReference type="PANTHER" id="PTHR13451">
    <property type="entry name" value="CLASS II CROSSOVER JUNCTION ENDONUCLEASE MUS81"/>
    <property type="match status" value="1"/>
</dbReference>
<comment type="subunit">
    <text evidence="13">Interacts with EME1.</text>
</comment>
<dbReference type="Pfam" id="PF21136">
    <property type="entry name" value="WHD_MUS81"/>
    <property type="match status" value="1"/>
</dbReference>
<keyword evidence="10 13" id="KW-0233">DNA recombination</keyword>
<evidence type="ECO:0000256" key="5">
    <source>
        <dbReference type="ARBA" id="ARBA00022723"/>
    </source>
</evidence>
<dbReference type="FunFam" id="1.10.10.10:FF:000307">
    <property type="entry name" value="Crossover junction endonuclease MUS81"/>
    <property type="match status" value="1"/>
</dbReference>
<dbReference type="GO" id="GO:0031573">
    <property type="term" value="P:mitotic intra-S DNA damage checkpoint signaling"/>
    <property type="evidence" value="ECO:0007669"/>
    <property type="project" value="TreeGrafter"/>
</dbReference>
<organism evidence="16 17">
    <name type="scientific">Dinothrombium tinctorium</name>
    <dbReference type="NCBI Taxonomy" id="1965070"/>
    <lineage>
        <taxon>Eukaryota</taxon>
        <taxon>Metazoa</taxon>
        <taxon>Ecdysozoa</taxon>
        <taxon>Arthropoda</taxon>
        <taxon>Chelicerata</taxon>
        <taxon>Arachnida</taxon>
        <taxon>Acari</taxon>
        <taxon>Acariformes</taxon>
        <taxon>Trombidiformes</taxon>
        <taxon>Prostigmata</taxon>
        <taxon>Anystina</taxon>
        <taxon>Parasitengona</taxon>
        <taxon>Trombidioidea</taxon>
        <taxon>Trombidiidae</taxon>
        <taxon>Dinothrombium</taxon>
    </lineage>
</organism>
<comment type="caution">
    <text evidence="16">The sequence shown here is derived from an EMBL/GenBank/DDBJ whole genome shotgun (WGS) entry which is preliminary data.</text>
</comment>
<dbReference type="InterPro" id="IPR011335">
    <property type="entry name" value="Restrct_endonuc-II-like"/>
</dbReference>
<dbReference type="Pfam" id="PF14716">
    <property type="entry name" value="HHH_8"/>
    <property type="match status" value="1"/>
</dbReference>
<keyword evidence="12 13" id="KW-0539">Nucleus</keyword>
<feature type="compositionally biased region" description="Polar residues" evidence="14">
    <location>
        <begin position="241"/>
        <end position="255"/>
    </location>
</feature>
<dbReference type="AlphaFoldDB" id="A0A443R6M5"/>
<dbReference type="Pfam" id="PF21292">
    <property type="entry name" value="EME1-MUS81_C"/>
    <property type="match status" value="1"/>
</dbReference>
<evidence type="ECO:0000256" key="14">
    <source>
        <dbReference type="SAM" id="MobiDB-lite"/>
    </source>
</evidence>
<dbReference type="Gene3D" id="1.10.10.10">
    <property type="entry name" value="Winged helix-like DNA-binding domain superfamily/Winged helix DNA-binding domain"/>
    <property type="match status" value="1"/>
</dbReference>
<evidence type="ECO:0000256" key="3">
    <source>
        <dbReference type="ARBA" id="ARBA00010015"/>
    </source>
</evidence>
<dbReference type="InterPro" id="IPR010996">
    <property type="entry name" value="HHH_MUS81"/>
</dbReference>
<evidence type="ECO:0000256" key="7">
    <source>
        <dbReference type="ARBA" id="ARBA00022763"/>
    </source>
</evidence>
<keyword evidence="17" id="KW-1185">Reference proteome</keyword>
<feature type="region of interest" description="Disordered" evidence="14">
    <location>
        <begin position="234"/>
        <end position="256"/>
    </location>
</feature>
<dbReference type="InterPro" id="IPR042530">
    <property type="entry name" value="EME1/EME2_C"/>
</dbReference>
<comment type="subcellular location">
    <subcellularLocation>
        <location evidence="2 13">Nucleus</location>
    </subcellularLocation>
</comment>
<dbReference type="Gene3D" id="3.40.50.10130">
    <property type="match status" value="1"/>
</dbReference>
<proteinExistence type="inferred from homology"/>
<dbReference type="GO" id="GO:0005634">
    <property type="term" value="C:nucleus"/>
    <property type="evidence" value="ECO:0007669"/>
    <property type="project" value="UniProtKB-SubCell"/>
</dbReference>
<evidence type="ECO:0000259" key="15">
    <source>
        <dbReference type="SMART" id="SM00891"/>
    </source>
</evidence>
<dbReference type="Gene3D" id="1.10.150.670">
    <property type="entry name" value="Crossover junction endonuclease EME1, DNA-binding domain"/>
    <property type="match status" value="1"/>
</dbReference>
<protein>
    <recommendedName>
        <fullName evidence="13">Crossover junction endonuclease MUS81</fullName>
        <ecNumber evidence="13">3.1.22.-</ecNumber>
    </recommendedName>
</protein>
<dbReference type="GO" id="GO:0000712">
    <property type="term" value="P:resolution of meiotic recombination intermediates"/>
    <property type="evidence" value="ECO:0007669"/>
    <property type="project" value="TreeGrafter"/>
</dbReference>
<dbReference type="SUPFAM" id="SSF52980">
    <property type="entry name" value="Restriction endonuclease-like"/>
    <property type="match status" value="1"/>
</dbReference>
<dbReference type="InterPro" id="IPR036388">
    <property type="entry name" value="WH-like_DNA-bd_sf"/>
</dbReference>
<evidence type="ECO:0000313" key="16">
    <source>
        <dbReference type="EMBL" id="RWS10916.1"/>
    </source>
</evidence>
<keyword evidence="8 13" id="KW-0378">Hydrolase</keyword>